<evidence type="ECO:0000256" key="2">
    <source>
        <dbReference type="ARBA" id="ARBA00022729"/>
    </source>
</evidence>
<dbReference type="PRINTS" id="PR00725">
    <property type="entry name" value="DADACBPTASE1"/>
</dbReference>
<feature type="domain" description="Peptidase S11 D-alanyl-D-alanine carboxypeptidase A N-terminal" evidence="10">
    <location>
        <begin position="71"/>
        <end position="297"/>
    </location>
</feature>
<dbReference type="GO" id="GO:0008360">
    <property type="term" value="P:regulation of cell shape"/>
    <property type="evidence" value="ECO:0007669"/>
    <property type="project" value="UniProtKB-KW"/>
</dbReference>
<dbReference type="GO" id="GO:0071555">
    <property type="term" value="P:cell wall organization"/>
    <property type="evidence" value="ECO:0007669"/>
    <property type="project" value="UniProtKB-KW"/>
</dbReference>
<dbReference type="InterPro" id="IPR018044">
    <property type="entry name" value="Peptidase_S11"/>
</dbReference>
<comment type="similarity">
    <text evidence="1 9">Belongs to the peptidase S11 family.</text>
</comment>
<feature type="binding site" evidence="8">
    <location>
        <position position="265"/>
    </location>
    <ligand>
        <name>substrate</name>
    </ligand>
</feature>
<evidence type="ECO:0000313" key="11">
    <source>
        <dbReference type="EMBL" id="PIV43713.1"/>
    </source>
</evidence>
<comment type="caution">
    <text evidence="11">The sequence shown here is derived from an EMBL/GenBank/DDBJ whole genome shotgun (WGS) entry which is preliminary data.</text>
</comment>
<dbReference type="GO" id="GO:0006508">
    <property type="term" value="P:proteolysis"/>
    <property type="evidence" value="ECO:0007669"/>
    <property type="project" value="InterPro"/>
</dbReference>
<organism evidence="11 12">
    <name type="scientific">Candidatus Nealsonbacteria bacterium CG02_land_8_20_14_3_00_40_11</name>
    <dbReference type="NCBI Taxonomy" id="1974700"/>
    <lineage>
        <taxon>Bacteria</taxon>
        <taxon>Candidatus Nealsoniibacteriota</taxon>
    </lineage>
</organism>
<gene>
    <name evidence="11" type="ORF">COS26_00130</name>
</gene>
<dbReference type="Proteomes" id="UP000230304">
    <property type="component" value="Unassembled WGS sequence"/>
</dbReference>
<keyword evidence="3" id="KW-0378">Hydrolase</keyword>
<accession>A0A2M7D8S6</accession>
<proteinExistence type="inferred from homology"/>
<feature type="active site" evidence="7">
    <location>
        <position position="158"/>
    </location>
</feature>
<dbReference type="Gene3D" id="3.40.710.10">
    <property type="entry name" value="DD-peptidase/beta-lactamase superfamily"/>
    <property type="match status" value="1"/>
</dbReference>
<dbReference type="InterPro" id="IPR001967">
    <property type="entry name" value="Peptidase_S11_N"/>
</dbReference>
<name>A0A2M7D8S6_9BACT</name>
<evidence type="ECO:0000256" key="9">
    <source>
        <dbReference type="RuleBase" id="RU004016"/>
    </source>
</evidence>
<dbReference type="InterPro" id="IPR012338">
    <property type="entry name" value="Beta-lactam/transpept-like"/>
</dbReference>
<dbReference type="GO" id="GO:0009002">
    <property type="term" value="F:serine-type D-Ala-D-Ala carboxypeptidase activity"/>
    <property type="evidence" value="ECO:0007669"/>
    <property type="project" value="InterPro"/>
</dbReference>
<dbReference type="AlphaFoldDB" id="A0A2M7D8S6"/>
<feature type="active site" description="Acyl-ester intermediate" evidence="7">
    <location>
        <position position="103"/>
    </location>
</feature>
<evidence type="ECO:0000256" key="5">
    <source>
        <dbReference type="ARBA" id="ARBA00022984"/>
    </source>
</evidence>
<dbReference type="SUPFAM" id="SSF56601">
    <property type="entry name" value="beta-lactamase/transpeptidase-like"/>
    <property type="match status" value="1"/>
</dbReference>
<evidence type="ECO:0000256" key="1">
    <source>
        <dbReference type="ARBA" id="ARBA00007164"/>
    </source>
</evidence>
<protein>
    <recommendedName>
        <fullName evidence="10">Peptidase S11 D-alanyl-D-alanine carboxypeptidase A N-terminal domain-containing protein</fullName>
    </recommendedName>
</protein>
<keyword evidence="5" id="KW-0573">Peptidoglycan synthesis</keyword>
<keyword evidence="6" id="KW-0961">Cell wall biogenesis/degradation</keyword>
<keyword evidence="2" id="KW-0732">Signal</keyword>
<feature type="active site" description="Proton acceptor" evidence="7">
    <location>
        <position position="106"/>
    </location>
</feature>
<sequence length="319" mass="36208">MTGNFKFFFIALFLGLPFWWGANLLEKNLNDVFYWQEISRNQKVFAAQIALEEQLRGLKPFRNREVNDLLIQAKSAVSVLLDDKGREKFLFAKETDQQLPIASLTKLMTALVVTEYYNLENEVRVSKEAIGQEGDFGKLEAGQIFPVEYLLYPLLMESSNDAAFSLADDYEGMDERKFVELMKWEAEKLGMHNTFFDNPTGLDPEESGTRMNYSTASDLTKLIKEILKKPLILEILQTQRYSLYGPDLINSNELLGGITGIIGGKTGYTGEAGGCMILVTEAPQNQGYLVNVILGANGTQDRFREMKKLVDWVEIAYKW</sequence>
<dbReference type="GO" id="GO:0009252">
    <property type="term" value="P:peptidoglycan biosynthetic process"/>
    <property type="evidence" value="ECO:0007669"/>
    <property type="project" value="UniProtKB-KW"/>
</dbReference>
<evidence type="ECO:0000256" key="8">
    <source>
        <dbReference type="PIRSR" id="PIRSR618044-2"/>
    </source>
</evidence>
<evidence type="ECO:0000256" key="6">
    <source>
        <dbReference type="ARBA" id="ARBA00023316"/>
    </source>
</evidence>
<keyword evidence="4" id="KW-0133">Cell shape</keyword>
<dbReference type="Pfam" id="PF00768">
    <property type="entry name" value="Peptidase_S11"/>
    <property type="match status" value="1"/>
</dbReference>
<dbReference type="PANTHER" id="PTHR21581:SF26">
    <property type="entry name" value="D-ALANYL-D-ALANINE ENDOPEPTIDASE"/>
    <property type="match status" value="1"/>
</dbReference>
<evidence type="ECO:0000259" key="10">
    <source>
        <dbReference type="Pfam" id="PF00768"/>
    </source>
</evidence>
<evidence type="ECO:0000256" key="3">
    <source>
        <dbReference type="ARBA" id="ARBA00022801"/>
    </source>
</evidence>
<evidence type="ECO:0000313" key="12">
    <source>
        <dbReference type="Proteomes" id="UP000230304"/>
    </source>
</evidence>
<dbReference type="EMBL" id="PEUA01000004">
    <property type="protein sequence ID" value="PIV43713.1"/>
    <property type="molecule type" value="Genomic_DNA"/>
</dbReference>
<evidence type="ECO:0000256" key="7">
    <source>
        <dbReference type="PIRSR" id="PIRSR618044-1"/>
    </source>
</evidence>
<evidence type="ECO:0000256" key="4">
    <source>
        <dbReference type="ARBA" id="ARBA00022960"/>
    </source>
</evidence>
<reference evidence="12" key="1">
    <citation type="submission" date="2017-09" db="EMBL/GenBank/DDBJ databases">
        <title>Depth-based differentiation of microbial function through sediment-hosted aquifers and enrichment of novel symbionts in the deep terrestrial subsurface.</title>
        <authorList>
            <person name="Probst A.J."/>
            <person name="Ladd B."/>
            <person name="Jarett J.K."/>
            <person name="Geller-Mcgrath D.E."/>
            <person name="Sieber C.M.K."/>
            <person name="Emerson J.B."/>
            <person name="Anantharaman K."/>
            <person name="Thomas B.C."/>
            <person name="Malmstrom R."/>
            <person name="Stieglmeier M."/>
            <person name="Klingl A."/>
            <person name="Woyke T."/>
            <person name="Ryan C.M."/>
            <person name="Banfield J.F."/>
        </authorList>
    </citation>
    <scope>NUCLEOTIDE SEQUENCE [LARGE SCALE GENOMIC DNA]</scope>
</reference>
<dbReference type="PANTHER" id="PTHR21581">
    <property type="entry name" value="D-ALANYL-D-ALANINE CARBOXYPEPTIDASE"/>
    <property type="match status" value="1"/>
</dbReference>